<evidence type="ECO:0000313" key="1">
    <source>
        <dbReference type="EMBL" id="VVD33598.1"/>
    </source>
</evidence>
<protein>
    <submittedName>
        <fullName evidence="1">Uncharacterized protein</fullName>
    </submittedName>
</protein>
<dbReference type="EMBL" id="LR699554">
    <property type="protein sequence ID" value="VVD33598.1"/>
    <property type="molecule type" value="Genomic_DNA"/>
</dbReference>
<name>A0A5Q4ZNI1_9BURK</name>
<proteinExistence type="predicted"/>
<sequence>MTASQGSGVPPAGGVGEEARAELLCYLVVAELVARARTGEWLRTDHLVESGRIWCKANGAHLDWQERIPLGQMAPGLAPQVMETFGLVMERSLVPLFIDGWMLDYASPVVCGIHEVCAARLSRRYAVLPVQNPS</sequence>
<gene>
    <name evidence="1" type="ORF">PDMSB3_2314</name>
</gene>
<accession>A0A5Q4ZNI1</accession>
<keyword evidence="2" id="KW-1185">Reference proteome</keyword>
<dbReference type="AlphaFoldDB" id="A0A5Q4ZNI1"/>
<dbReference type="KEGG" id="pdio:PDMSB3_2314.1"/>
<evidence type="ECO:0000313" key="2">
    <source>
        <dbReference type="Proteomes" id="UP000325811"/>
    </source>
</evidence>
<dbReference type="Proteomes" id="UP000325811">
    <property type="component" value="Chromosome II"/>
</dbReference>
<reference evidence="1 2" key="1">
    <citation type="submission" date="2019-08" db="EMBL/GenBank/DDBJ databases">
        <authorList>
            <person name="Herpell B J."/>
        </authorList>
    </citation>
    <scope>NUCLEOTIDE SEQUENCE [LARGE SCALE GENOMIC DNA]</scope>
    <source>
        <strain evidence="2">Msb3</strain>
    </source>
</reference>
<organism evidence="1 2">
    <name type="scientific">Paraburkholderia dioscoreae</name>
    <dbReference type="NCBI Taxonomy" id="2604047"/>
    <lineage>
        <taxon>Bacteria</taxon>
        <taxon>Pseudomonadati</taxon>
        <taxon>Pseudomonadota</taxon>
        <taxon>Betaproteobacteria</taxon>
        <taxon>Burkholderiales</taxon>
        <taxon>Burkholderiaceae</taxon>
        <taxon>Paraburkholderia</taxon>
    </lineage>
</organism>